<proteinExistence type="predicted"/>
<dbReference type="AlphaFoldDB" id="A0A1G4MCK1"/>
<dbReference type="Pfam" id="PF00485">
    <property type="entry name" value="PRK"/>
    <property type="match status" value="1"/>
</dbReference>
<evidence type="ECO:0000259" key="1">
    <source>
        <dbReference type="Pfam" id="PF00485"/>
    </source>
</evidence>
<dbReference type="InterPro" id="IPR027417">
    <property type="entry name" value="P-loop_NTPase"/>
</dbReference>
<dbReference type="EMBL" id="LT598488">
    <property type="protein sequence ID" value="SCW01631.1"/>
    <property type="molecule type" value="Genomic_DNA"/>
</dbReference>
<dbReference type="GO" id="GO:0005524">
    <property type="term" value="F:ATP binding"/>
    <property type="evidence" value="ECO:0007669"/>
    <property type="project" value="InterPro"/>
</dbReference>
<organism evidence="2 3">
    <name type="scientific">Lachancea fermentati</name>
    <name type="common">Zygosaccharomyces fermentati</name>
    <dbReference type="NCBI Taxonomy" id="4955"/>
    <lineage>
        <taxon>Eukaryota</taxon>
        <taxon>Fungi</taxon>
        <taxon>Dikarya</taxon>
        <taxon>Ascomycota</taxon>
        <taxon>Saccharomycotina</taxon>
        <taxon>Saccharomycetes</taxon>
        <taxon>Saccharomycetales</taxon>
        <taxon>Saccharomycetaceae</taxon>
        <taxon>Lachancea</taxon>
    </lineage>
</organism>
<dbReference type="InterPro" id="IPR006083">
    <property type="entry name" value="PRK/URK"/>
</dbReference>
<dbReference type="Gene3D" id="3.40.50.300">
    <property type="entry name" value="P-loop containing nucleotide triphosphate hydrolases"/>
    <property type="match status" value="1"/>
</dbReference>
<gene>
    <name evidence="2" type="ORF">LAFE_0E03906G</name>
</gene>
<dbReference type="SUPFAM" id="SSF52540">
    <property type="entry name" value="P-loop containing nucleoside triphosphate hydrolases"/>
    <property type="match status" value="1"/>
</dbReference>
<dbReference type="OrthoDB" id="738517at2759"/>
<evidence type="ECO:0000313" key="3">
    <source>
        <dbReference type="Proteomes" id="UP000190831"/>
    </source>
</evidence>
<dbReference type="STRING" id="4955.A0A1G4MCK1"/>
<name>A0A1G4MCK1_LACFM</name>
<keyword evidence="3" id="KW-1185">Reference proteome</keyword>
<sequence length="209" mass="23730">MPRIILSIGGGHVTGIRETVSYIKVALSEAFVNTQISVVDLDQLLEEKPRSFSDKDYDFEQIYQQLSSQQDTDQWEAVLLCGAYALFNDKINQLSQLKVFLDSDGDKRLIDLIHRRNATTPEKLTVCIDEYMDHLRPEMQKFIEPTKSRADLIIPSSSGSVGSAIIVDSIVKIVQDNKGGSSQTRKLFPHLDFQAERLDIEKEKYYDLS</sequence>
<reference evidence="3" key="1">
    <citation type="submission" date="2016-03" db="EMBL/GenBank/DDBJ databases">
        <authorList>
            <person name="Devillers H."/>
        </authorList>
    </citation>
    <scope>NUCLEOTIDE SEQUENCE [LARGE SCALE GENOMIC DNA]</scope>
</reference>
<feature type="domain" description="Phosphoribulokinase/uridine kinase" evidence="1">
    <location>
        <begin position="56"/>
        <end position="157"/>
    </location>
</feature>
<dbReference type="Proteomes" id="UP000190831">
    <property type="component" value="Chromosome E"/>
</dbReference>
<dbReference type="OMA" id="EPICINI"/>
<dbReference type="GO" id="GO:0016301">
    <property type="term" value="F:kinase activity"/>
    <property type="evidence" value="ECO:0007669"/>
    <property type="project" value="InterPro"/>
</dbReference>
<protein>
    <submittedName>
        <fullName evidence="2">LAFE_0E03906g1_1</fullName>
    </submittedName>
</protein>
<accession>A0A1G4MCK1</accession>
<evidence type="ECO:0000313" key="2">
    <source>
        <dbReference type="EMBL" id="SCW01631.1"/>
    </source>
</evidence>